<name>A0ACC6TPE0_9CREN</name>
<organism evidence="1 2">
    <name type="scientific">Candidatus Aramenus sulfurataquae</name>
    <dbReference type="NCBI Taxonomy" id="1326980"/>
    <lineage>
        <taxon>Archaea</taxon>
        <taxon>Thermoproteota</taxon>
        <taxon>Thermoprotei</taxon>
        <taxon>Sulfolobales</taxon>
        <taxon>Sulfolobaceae</taxon>
        <taxon>Candidatus Aramenus</taxon>
    </lineage>
</organism>
<sequence length="133" mass="15620">MIEFVVSREIDDPEKVWKVASDVYSIPEFWKGVSKLEVRRVGDHYEGKVRFAFPSTSEVRITVNDSNKVLRIEFLRGIIVGFNEVRVTEREIISHWKVKTSSLIRFLDKRNYQHFKLGAEHALERIAKRAKES</sequence>
<evidence type="ECO:0000313" key="1">
    <source>
        <dbReference type="EMBL" id="MEW9491653.1"/>
    </source>
</evidence>
<comment type="caution">
    <text evidence="1">The sequence shown here is derived from an EMBL/GenBank/DDBJ whole genome shotgun (WGS) entry which is preliminary data.</text>
</comment>
<protein>
    <submittedName>
        <fullName evidence="1">SRPBCC family protein</fullName>
    </submittedName>
</protein>
<accession>A0ACC6TPE0</accession>
<proteinExistence type="predicted"/>
<dbReference type="EMBL" id="JZWS03000006">
    <property type="protein sequence ID" value="MEW9491653.1"/>
    <property type="molecule type" value="Genomic_DNA"/>
</dbReference>
<dbReference type="Proteomes" id="UP000053480">
    <property type="component" value="Unassembled WGS sequence"/>
</dbReference>
<reference evidence="1" key="1">
    <citation type="submission" date="2024-07" db="EMBL/GenBank/DDBJ databases">
        <title>Metagenome and Metagenome-Assembled Genomes of Archaea from a hot spring from the geothermal field of Los Azufres, Mexico.</title>
        <authorList>
            <person name="Marin-Paredes R."/>
            <person name="Martinez-Romero E."/>
            <person name="Servin-Garciduenas L.E."/>
        </authorList>
    </citation>
    <scope>NUCLEOTIDE SEQUENCE</scope>
    <source>
        <strain evidence="1">AZ1-454</strain>
    </source>
</reference>
<evidence type="ECO:0000313" key="2">
    <source>
        <dbReference type="Proteomes" id="UP000053480"/>
    </source>
</evidence>
<gene>
    <name evidence="1" type="ORF">TQ35_0005560</name>
</gene>